<evidence type="ECO:0000259" key="2">
    <source>
        <dbReference type="SMART" id="SM00822"/>
    </source>
</evidence>
<dbReference type="Gene3D" id="3.40.50.720">
    <property type="entry name" value="NAD(P)-binding Rossmann-like Domain"/>
    <property type="match status" value="1"/>
</dbReference>
<reference evidence="4" key="1">
    <citation type="submission" date="2018-11" db="EMBL/GenBank/DDBJ databases">
        <title>FDA dAtabase for Regulatory Grade micrObial Sequences (FDA-ARGOS): Supporting development and validation of Infectious Disease Dx tests.</title>
        <authorList>
            <person name="Goldberg B."/>
            <person name="Campos J."/>
            <person name="Tallon L."/>
            <person name="Sadzewicz L."/>
            <person name="Zhao X."/>
            <person name="Vavikolanu K."/>
            <person name="Mehta A."/>
            <person name="Aluvathingal J."/>
            <person name="Nadendla S."/>
            <person name="Geyer C."/>
            <person name="Nandy P."/>
            <person name="Yan Y."/>
            <person name="Sichtig H."/>
        </authorList>
    </citation>
    <scope>NUCLEOTIDE SEQUENCE [LARGE SCALE GENOMIC DNA]</scope>
    <source>
        <strain evidence="4">FDAARGOS_544</strain>
    </source>
</reference>
<dbReference type="EMBL" id="RKIO01000002">
    <property type="protein sequence ID" value="RSC14652.1"/>
    <property type="molecule type" value="Genomic_DNA"/>
</dbReference>
<evidence type="ECO:0000313" key="4">
    <source>
        <dbReference type="Proteomes" id="UP000272140"/>
    </source>
</evidence>
<gene>
    <name evidence="3" type="ORF">EGT41_15765</name>
</gene>
<dbReference type="InterPro" id="IPR057326">
    <property type="entry name" value="KR_dom"/>
</dbReference>
<protein>
    <submittedName>
        <fullName evidence="3">SDR family oxidoreductase</fullName>
    </submittedName>
</protein>
<organism evidence="3 4">
    <name type="scientific">Burkholderia cenocepacia</name>
    <dbReference type="NCBI Taxonomy" id="95486"/>
    <lineage>
        <taxon>Bacteria</taxon>
        <taxon>Pseudomonadati</taxon>
        <taxon>Pseudomonadota</taxon>
        <taxon>Betaproteobacteria</taxon>
        <taxon>Burkholderiales</taxon>
        <taxon>Burkholderiaceae</taxon>
        <taxon>Burkholderia</taxon>
        <taxon>Burkholderia cepacia complex</taxon>
    </lineage>
</organism>
<feature type="domain" description="Ketoreductase" evidence="2">
    <location>
        <begin position="3"/>
        <end position="192"/>
    </location>
</feature>
<dbReference type="PRINTS" id="PR00081">
    <property type="entry name" value="GDHRDH"/>
</dbReference>
<dbReference type="SUPFAM" id="SSF51735">
    <property type="entry name" value="NAD(P)-binding Rossmann-fold domains"/>
    <property type="match status" value="1"/>
</dbReference>
<dbReference type="PANTHER" id="PTHR43976:SF9">
    <property type="entry name" value="OXIDOREDUCTASE"/>
    <property type="match status" value="1"/>
</dbReference>
<dbReference type="InterPro" id="IPR002347">
    <property type="entry name" value="SDR_fam"/>
</dbReference>
<proteinExistence type="inferred from homology"/>
<accession>A0A427P4J0</accession>
<comment type="similarity">
    <text evidence="1">Belongs to the short-chain dehydrogenases/reductases (SDR) family.</text>
</comment>
<dbReference type="PANTHER" id="PTHR43976">
    <property type="entry name" value="SHORT CHAIN DEHYDROGENASE"/>
    <property type="match status" value="1"/>
</dbReference>
<dbReference type="Pfam" id="PF00106">
    <property type="entry name" value="adh_short"/>
    <property type="match status" value="1"/>
</dbReference>
<dbReference type="InterPro" id="IPR051911">
    <property type="entry name" value="SDR_oxidoreductase"/>
</dbReference>
<dbReference type="Proteomes" id="UP000272140">
    <property type="component" value="Unassembled WGS sequence"/>
</dbReference>
<comment type="caution">
    <text evidence="3">The sequence shown here is derived from an EMBL/GenBank/DDBJ whole genome shotgun (WGS) entry which is preliminary data.</text>
</comment>
<dbReference type="PRINTS" id="PR00080">
    <property type="entry name" value="SDRFAMILY"/>
</dbReference>
<dbReference type="RefSeq" id="WP_125380990.1">
    <property type="nucleotide sequence ID" value="NZ_RKIO01000002.1"/>
</dbReference>
<evidence type="ECO:0000313" key="3">
    <source>
        <dbReference type="EMBL" id="RSC14652.1"/>
    </source>
</evidence>
<dbReference type="InterPro" id="IPR036291">
    <property type="entry name" value="NAD(P)-bd_dom_sf"/>
</dbReference>
<dbReference type="AlphaFoldDB" id="A0A427P4J0"/>
<sequence length="301" mass="31481">MKEVVLVTGASSGFGLLTAQALARAGHTVYASMRERAGRNAPRAAAVAVAAYAQEHGVDLRSLELDVGDDASVDAAIERVITDNGRLDVVVHNAGHMVFGPAEAFTPEQLAQLYDVNVVSTQRVNRAALPHLRRQGRGLLVWVSSSSARGGTPPFLAPYFAAKAAMDSLAVSYAAELARWGIETSIVVPGAFTRGTNHFLHAGKPADTAVQAAYDSGPYAGVAEQALTGLAALEPADADAGAVATAIAELVAAPAGKRPYRVFVDPSQDGAEEVFRVGDRIRREMFRNIGLADLLAPRVGG</sequence>
<dbReference type="SMART" id="SM00822">
    <property type="entry name" value="PKS_KR"/>
    <property type="match status" value="1"/>
</dbReference>
<dbReference type="CDD" id="cd05374">
    <property type="entry name" value="17beta-HSD-like_SDR_c"/>
    <property type="match status" value="1"/>
</dbReference>
<evidence type="ECO:0000256" key="1">
    <source>
        <dbReference type="RuleBase" id="RU000363"/>
    </source>
</evidence>
<name>A0A427P4J0_9BURK</name>